<dbReference type="OrthoDB" id="5575075at2759"/>
<feature type="domain" description="Formyl transferase N-terminal" evidence="10">
    <location>
        <begin position="11"/>
        <end position="209"/>
    </location>
</feature>
<organism evidence="11 12">
    <name type="scientific">Pseudocercospora eumusae</name>
    <dbReference type="NCBI Taxonomy" id="321146"/>
    <lineage>
        <taxon>Eukaryota</taxon>
        <taxon>Fungi</taxon>
        <taxon>Dikarya</taxon>
        <taxon>Ascomycota</taxon>
        <taxon>Pezizomycotina</taxon>
        <taxon>Dothideomycetes</taxon>
        <taxon>Dothideomycetidae</taxon>
        <taxon>Mycosphaerellales</taxon>
        <taxon>Mycosphaerellaceae</taxon>
        <taxon>Pseudocercospora</taxon>
    </lineage>
</organism>
<dbReference type="HAMAP" id="MF_01930">
    <property type="entry name" value="PurN"/>
    <property type="match status" value="1"/>
</dbReference>
<dbReference type="InterPro" id="IPR004607">
    <property type="entry name" value="GART"/>
</dbReference>
<evidence type="ECO:0000256" key="7">
    <source>
        <dbReference type="ARBA" id="ARBA00041324"/>
    </source>
</evidence>
<dbReference type="InterPro" id="IPR036477">
    <property type="entry name" value="Formyl_transf_N_sf"/>
</dbReference>
<evidence type="ECO:0000313" key="12">
    <source>
        <dbReference type="Proteomes" id="UP000070133"/>
    </source>
</evidence>
<comment type="similarity">
    <text evidence="6">Belongs to the GART family.</text>
</comment>
<evidence type="ECO:0000256" key="9">
    <source>
        <dbReference type="ARBA" id="ARBA00047664"/>
    </source>
</evidence>
<evidence type="ECO:0000256" key="8">
    <source>
        <dbReference type="ARBA" id="ARBA00041682"/>
    </source>
</evidence>
<keyword evidence="12" id="KW-1185">Reference proteome</keyword>
<dbReference type="EMBL" id="LFZN01000191">
    <property type="protein sequence ID" value="KXS95969.1"/>
    <property type="molecule type" value="Genomic_DNA"/>
</dbReference>
<dbReference type="PANTHER" id="PTHR43369">
    <property type="entry name" value="PHOSPHORIBOSYLGLYCINAMIDE FORMYLTRANSFERASE"/>
    <property type="match status" value="1"/>
</dbReference>
<dbReference type="GO" id="GO:0005737">
    <property type="term" value="C:cytoplasm"/>
    <property type="evidence" value="ECO:0007669"/>
    <property type="project" value="TreeGrafter"/>
</dbReference>
<gene>
    <name evidence="11" type="ORF">AC578_8105</name>
</gene>
<evidence type="ECO:0000256" key="1">
    <source>
        <dbReference type="ARBA" id="ARBA00005054"/>
    </source>
</evidence>
<proteinExistence type="inferred from homology"/>
<comment type="caution">
    <text evidence="11">The sequence shown here is derived from an EMBL/GenBank/DDBJ whole genome shotgun (WGS) entry which is preliminary data.</text>
</comment>
<dbReference type="SUPFAM" id="SSF53328">
    <property type="entry name" value="Formyltransferase"/>
    <property type="match status" value="1"/>
</dbReference>
<keyword evidence="5" id="KW-0658">Purine biosynthesis</keyword>
<evidence type="ECO:0000256" key="6">
    <source>
        <dbReference type="ARBA" id="ARBA00038440"/>
    </source>
</evidence>
<sequence length="221" mass="24629">MSTPSMAHPTRITVLISGSGSNLQALIDASHPPPQPPRLQNVEFVRVISDRKSAYGLQRAENAGIPTAYQGIIPYRKKHPDDEDAARKAYDTDLANLVLSDSPNVIICAGFMRILTPNFLNPVNEANIPIINLHPSLHGDLVGAHCIERAWEEFRQGKRLKTGIMIHYVISEVDEGDPIVQREIDMEGCETLEELQQRVHRAEHVLIVEGARIVVEKGRRP</sequence>
<evidence type="ECO:0000259" key="10">
    <source>
        <dbReference type="Pfam" id="PF00551"/>
    </source>
</evidence>
<dbReference type="Proteomes" id="UP000070133">
    <property type="component" value="Unassembled WGS sequence"/>
</dbReference>
<name>A0A139H0P8_9PEZI</name>
<dbReference type="NCBIfam" id="TIGR00639">
    <property type="entry name" value="PurN"/>
    <property type="match status" value="1"/>
</dbReference>
<dbReference type="STRING" id="321146.A0A139H0P8"/>
<accession>A0A139H0P8</accession>
<dbReference type="InterPro" id="IPR002376">
    <property type="entry name" value="Formyl_transf_N"/>
</dbReference>
<keyword evidence="4" id="KW-0808">Transferase</keyword>
<protein>
    <recommendedName>
        <fullName evidence="3">Phosphoribosylglycinamide formyltransferase</fullName>
        <ecNumber evidence="2">2.1.2.2</ecNumber>
    </recommendedName>
    <alternativeName>
        <fullName evidence="8">5'-phosphoribosylglycinamide transformylase</fullName>
    </alternativeName>
    <alternativeName>
        <fullName evidence="7">GAR transformylase</fullName>
    </alternativeName>
</protein>
<dbReference type="EC" id="2.1.2.2" evidence="2"/>
<comment type="catalytic activity">
    <reaction evidence="9">
        <text>N(1)-(5-phospho-beta-D-ribosyl)glycinamide + (6R)-10-formyltetrahydrofolate = N(2)-formyl-N(1)-(5-phospho-beta-D-ribosyl)glycinamide + (6S)-5,6,7,8-tetrahydrofolate + H(+)</text>
        <dbReference type="Rhea" id="RHEA:15053"/>
        <dbReference type="ChEBI" id="CHEBI:15378"/>
        <dbReference type="ChEBI" id="CHEBI:57453"/>
        <dbReference type="ChEBI" id="CHEBI:143788"/>
        <dbReference type="ChEBI" id="CHEBI:147286"/>
        <dbReference type="ChEBI" id="CHEBI:195366"/>
        <dbReference type="EC" id="2.1.2.2"/>
    </reaction>
</comment>
<evidence type="ECO:0000256" key="5">
    <source>
        <dbReference type="ARBA" id="ARBA00022755"/>
    </source>
</evidence>
<reference evidence="11 12" key="1">
    <citation type="submission" date="2015-07" db="EMBL/GenBank/DDBJ databases">
        <title>Comparative genomics of the Sigatoka disease complex on banana suggests a link between parallel evolutionary changes in Pseudocercospora fijiensis and Pseudocercospora eumusae and increased virulence on the banana host.</title>
        <authorList>
            <person name="Chang T.-C."/>
            <person name="Salvucci A."/>
            <person name="Crous P.W."/>
            <person name="Stergiopoulos I."/>
        </authorList>
    </citation>
    <scope>NUCLEOTIDE SEQUENCE [LARGE SCALE GENOMIC DNA]</scope>
    <source>
        <strain evidence="11 12">CBS 114824</strain>
    </source>
</reference>
<dbReference type="Gene3D" id="3.40.50.170">
    <property type="entry name" value="Formyl transferase, N-terminal domain"/>
    <property type="match status" value="1"/>
</dbReference>
<dbReference type="PANTHER" id="PTHR43369:SF2">
    <property type="entry name" value="PHOSPHORIBOSYLGLYCINAMIDE FORMYLTRANSFERASE"/>
    <property type="match status" value="1"/>
</dbReference>
<dbReference type="FunFam" id="3.40.50.170:FF:000009">
    <property type="entry name" value="Phosphoribosylglycinamide formyltransferase (Eurofung)"/>
    <property type="match status" value="1"/>
</dbReference>
<dbReference type="Pfam" id="PF00551">
    <property type="entry name" value="Formyl_trans_N"/>
    <property type="match status" value="1"/>
</dbReference>
<evidence type="ECO:0000313" key="11">
    <source>
        <dbReference type="EMBL" id="KXS95969.1"/>
    </source>
</evidence>
<evidence type="ECO:0000256" key="3">
    <source>
        <dbReference type="ARBA" id="ARBA00022076"/>
    </source>
</evidence>
<comment type="pathway">
    <text evidence="1">Purine metabolism; IMP biosynthesis via de novo pathway; N(2)-formyl-N(1)-(5-phospho-D-ribosyl)glycinamide from N(1)-(5-phospho-D-ribosyl)glycinamide (10-formyl THF route): step 1/1.</text>
</comment>
<evidence type="ECO:0000256" key="2">
    <source>
        <dbReference type="ARBA" id="ARBA00012254"/>
    </source>
</evidence>
<evidence type="ECO:0000256" key="4">
    <source>
        <dbReference type="ARBA" id="ARBA00022679"/>
    </source>
</evidence>
<dbReference type="AlphaFoldDB" id="A0A139H0P8"/>
<dbReference type="GO" id="GO:0006189">
    <property type="term" value="P:'de novo' IMP biosynthetic process"/>
    <property type="evidence" value="ECO:0007669"/>
    <property type="project" value="InterPro"/>
</dbReference>
<dbReference type="GO" id="GO:0004644">
    <property type="term" value="F:phosphoribosylglycinamide formyltransferase activity"/>
    <property type="evidence" value="ECO:0007669"/>
    <property type="project" value="UniProtKB-EC"/>
</dbReference>